<evidence type="ECO:0000313" key="1">
    <source>
        <dbReference type="EMBL" id="ALM02459.1"/>
    </source>
</evidence>
<proteinExistence type="predicted"/>
<organism evidence="1 2">
    <name type="scientific">Klebsiella phage vB_KpnM_KB57</name>
    <dbReference type="NCBI Taxonomy" id="1719140"/>
    <lineage>
        <taxon>Viruses</taxon>
        <taxon>Duplodnaviria</taxon>
        <taxon>Heunggongvirae</taxon>
        <taxon>Uroviricota</taxon>
        <taxon>Caudoviricetes</taxon>
        <taxon>Vequintavirinae</taxon>
        <taxon>Mydovirus</taxon>
        <taxon>Mydovirus KB57</taxon>
    </lineage>
</organism>
<keyword evidence="2" id="KW-1185">Reference proteome</keyword>
<evidence type="ECO:0000313" key="2">
    <source>
        <dbReference type="Proteomes" id="UP000203990"/>
    </source>
</evidence>
<accession>A0A0S1S122</accession>
<dbReference type="GeneID" id="26523022"/>
<dbReference type="RefSeq" id="YP_009187679.1">
    <property type="nucleotide sequence ID" value="NC_028659.1"/>
</dbReference>
<gene>
    <name evidence="1" type="ORF">KB57_066</name>
</gene>
<name>A0A0S1S122_9CAUD</name>
<reference evidence="1 2" key="1">
    <citation type="submission" date="2015-10" db="EMBL/GenBank/DDBJ databases">
        <title>Complete genome sequence of Klebsiella pneumoniae bacteriophage vB_KpnM_KB57.</title>
        <authorList>
            <person name="Volozhantsev N.V."/>
            <person name="Popova A.V."/>
            <person name="Krasilnikova V.M."/>
            <person name="Bogun A.G."/>
        </authorList>
    </citation>
    <scope>NUCLEOTIDE SEQUENCE [LARGE SCALE GENOMIC DNA]</scope>
</reference>
<protein>
    <submittedName>
        <fullName evidence="1">Uncharacterized protein</fullName>
    </submittedName>
</protein>
<dbReference type="OrthoDB" id="11600at10239"/>
<sequence length="157" mass="17395">MIPKFTSTQDLSQLMNFFNAVKKLDYRQVSYGFFDDPHYSGLNTATLAAIHQEGWNNLPARTFMTSAGVLFQKELKKFQIDLFGQLAAGAQDPTPVLKQIGQAGADKIRYVIEGGLFPNNIVSDAWADVKGFKEAMFHYGDLKSSATYKISTGKGTK</sequence>
<dbReference type="KEGG" id="vg:26523022"/>
<dbReference type="Proteomes" id="UP000203990">
    <property type="component" value="Segment"/>
</dbReference>
<dbReference type="EMBL" id="KT934943">
    <property type="protein sequence ID" value="ALM02459.1"/>
    <property type="molecule type" value="Genomic_DNA"/>
</dbReference>